<evidence type="ECO:0000256" key="1">
    <source>
        <dbReference type="SAM" id="MobiDB-lite"/>
    </source>
</evidence>
<sequence length="123" mass="13335">MATIDYSPRFVDKSLAETSLPSILLTIDGSSAVRRPPLVVHRNSAGEMSSSRDRSNGKTISTSKTKGKAKSKASSAPANTREVIVFCVPNMKGHYAICEGFSITMEKHFDLAGMRGDFPNITR</sequence>
<keyword evidence="3" id="KW-1185">Reference proteome</keyword>
<protein>
    <submittedName>
        <fullName evidence="2">Uncharacterized protein</fullName>
    </submittedName>
</protein>
<gene>
    <name evidence="2" type="ORF">HAX54_004273</name>
</gene>
<dbReference type="Proteomes" id="UP000823775">
    <property type="component" value="Unassembled WGS sequence"/>
</dbReference>
<proteinExistence type="predicted"/>
<accession>A0ABS8T6Q2</accession>
<reference evidence="2 3" key="1">
    <citation type="journal article" date="2021" name="BMC Genomics">
        <title>Datura genome reveals duplications of psychoactive alkaloid biosynthetic genes and high mutation rate following tissue culture.</title>
        <authorList>
            <person name="Rajewski A."/>
            <person name="Carter-House D."/>
            <person name="Stajich J."/>
            <person name="Litt A."/>
        </authorList>
    </citation>
    <scope>NUCLEOTIDE SEQUENCE [LARGE SCALE GENOMIC DNA]</scope>
    <source>
        <strain evidence="2">AR-01</strain>
    </source>
</reference>
<evidence type="ECO:0000313" key="3">
    <source>
        <dbReference type="Proteomes" id="UP000823775"/>
    </source>
</evidence>
<comment type="caution">
    <text evidence="2">The sequence shown here is derived from an EMBL/GenBank/DDBJ whole genome shotgun (WGS) entry which is preliminary data.</text>
</comment>
<organism evidence="2 3">
    <name type="scientific">Datura stramonium</name>
    <name type="common">Jimsonweed</name>
    <name type="synonym">Common thornapple</name>
    <dbReference type="NCBI Taxonomy" id="4076"/>
    <lineage>
        <taxon>Eukaryota</taxon>
        <taxon>Viridiplantae</taxon>
        <taxon>Streptophyta</taxon>
        <taxon>Embryophyta</taxon>
        <taxon>Tracheophyta</taxon>
        <taxon>Spermatophyta</taxon>
        <taxon>Magnoliopsida</taxon>
        <taxon>eudicotyledons</taxon>
        <taxon>Gunneridae</taxon>
        <taxon>Pentapetalae</taxon>
        <taxon>asterids</taxon>
        <taxon>lamiids</taxon>
        <taxon>Solanales</taxon>
        <taxon>Solanaceae</taxon>
        <taxon>Solanoideae</taxon>
        <taxon>Datureae</taxon>
        <taxon>Datura</taxon>
    </lineage>
</organism>
<evidence type="ECO:0000313" key="2">
    <source>
        <dbReference type="EMBL" id="MCD7467075.1"/>
    </source>
</evidence>
<feature type="region of interest" description="Disordered" evidence="1">
    <location>
        <begin position="41"/>
        <end position="78"/>
    </location>
</feature>
<name>A0ABS8T6Q2_DATST</name>
<dbReference type="EMBL" id="JACEIK010001196">
    <property type="protein sequence ID" value="MCD7467075.1"/>
    <property type="molecule type" value="Genomic_DNA"/>
</dbReference>